<organism evidence="7 8">
    <name type="scientific">Theileria orientalis</name>
    <dbReference type="NCBI Taxonomy" id="68886"/>
    <lineage>
        <taxon>Eukaryota</taxon>
        <taxon>Sar</taxon>
        <taxon>Alveolata</taxon>
        <taxon>Apicomplexa</taxon>
        <taxon>Aconoidasida</taxon>
        <taxon>Piroplasmida</taxon>
        <taxon>Theileriidae</taxon>
        <taxon>Theileria</taxon>
    </lineage>
</organism>
<feature type="transmembrane region" description="Helical" evidence="6">
    <location>
        <begin position="20"/>
        <end position="42"/>
    </location>
</feature>
<evidence type="ECO:0000256" key="1">
    <source>
        <dbReference type="ARBA" id="ARBA00004370"/>
    </source>
</evidence>
<evidence type="ECO:0000313" key="8">
    <source>
        <dbReference type="Proteomes" id="UP000244803"/>
    </source>
</evidence>
<dbReference type="OrthoDB" id="361388at2759"/>
<keyword evidence="5 6" id="KW-0472">Membrane</keyword>
<feature type="transmembrane region" description="Helical" evidence="6">
    <location>
        <begin position="118"/>
        <end position="135"/>
    </location>
</feature>
<name>A0A976M8K2_THEOR</name>
<sequence>MVSVPELEEYVAKILGFTKSSAFSLSSFVGGLGFGTGLSLVFTKTVRTVFILTSGGLLLVMVLNRHGYLNVDFTKMVEYVTSRVAEWMESGLKMLNLQAGDKLGFLKTLNTSFTDSQLSSATFGLLTGFTIGLVLL</sequence>
<evidence type="ECO:0000313" key="7">
    <source>
        <dbReference type="EMBL" id="UKJ90676.1"/>
    </source>
</evidence>
<evidence type="ECO:0000256" key="6">
    <source>
        <dbReference type="SAM" id="Phobius"/>
    </source>
</evidence>
<accession>A0A976M8K2</accession>
<protein>
    <recommendedName>
        <fullName evidence="9">FUN14 family protein</fullName>
    </recommendedName>
</protein>
<keyword evidence="4 6" id="KW-1133">Transmembrane helix</keyword>
<comment type="similarity">
    <text evidence="2">Belongs to the FUN14 family.</text>
</comment>
<evidence type="ECO:0008006" key="9">
    <source>
        <dbReference type="Google" id="ProtNLM"/>
    </source>
</evidence>
<proteinExistence type="inferred from homology"/>
<evidence type="ECO:0000256" key="2">
    <source>
        <dbReference type="ARBA" id="ARBA00009160"/>
    </source>
</evidence>
<dbReference type="InterPro" id="IPR007014">
    <property type="entry name" value="FUN14"/>
</dbReference>
<keyword evidence="3 6" id="KW-0812">Transmembrane</keyword>
<gene>
    <name evidence="7" type="ORF">MACJ_001610</name>
</gene>
<dbReference type="Pfam" id="PF04930">
    <property type="entry name" value="FUN14"/>
    <property type="match status" value="1"/>
</dbReference>
<evidence type="ECO:0000256" key="5">
    <source>
        <dbReference type="ARBA" id="ARBA00023136"/>
    </source>
</evidence>
<comment type="subcellular location">
    <subcellularLocation>
        <location evidence="1">Membrane</location>
    </subcellularLocation>
</comment>
<feature type="transmembrane region" description="Helical" evidence="6">
    <location>
        <begin position="49"/>
        <end position="68"/>
    </location>
</feature>
<dbReference type="GO" id="GO:0016020">
    <property type="term" value="C:membrane"/>
    <property type="evidence" value="ECO:0007669"/>
    <property type="project" value="UniProtKB-SubCell"/>
</dbReference>
<dbReference type="EMBL" id="CP056068">
    <property type="protein sequence ID" value="UKJ90676.1"/>
    <property type="molecule type" value="Genomic_DNA"/>
</dbReference>
<evidence type="ECO:0000256" key="3">
    <source>
        <dbReference type="ARBA" id="ARBA00022692"/>
    </source>
</evidence>
<dbReference type="AlphaFoldDB" id="A0A976M8K2"/>
<evidence type="ECO:0000256" key="4">
    <source>
        <dbReference type="ARBA" id="ARBA00022989"/>
    </source>
</evidence>
<reference evidence="7" key="1">
    <citation type="submission" date="2022-07" db="EMBL/GenBank/DDBJ databases">
        <title>Evaluation of T. orientalis genome assembly methods using nanopore sequencing and analysis of variation between genomes.</title>
        <authorList>
            <person name="Yam J."/>
            <person name="Micallef M.L."/>
            <person name="Liu M."/>
            <person name="Djordjevic S.P."/>
            <person name="Bogema D.R."/>
            <person name="Jenkins C."/>
        </authorList>
    </citation>
    <scope>NUCLEOTIDE SEQUENCE</scope>
    <source>
        <strain evidence="7">Fish Creek</strain>
    </source>
</reference>
<dbReference type="Proteomes" id="UP000244803">
    <property type="component" value="Chromosome 2"/>
</dbReference>